<dbReference type="Pfam" id="PF08376">
    <property type="entry name" value="NIT"/>
    <property type="match status" value="1"/>
</dbReference>
<dbReference type="AlphaFoldDB" id="A0AAD9JQI7"/>
<feature type="transmembrane region" description="Helical" evidence="8">
    <location>
        <begin position="13"/>
        <end position="37"/>
    </location>
</feature>
<dbReference type="Gene3D" id="6.10.250.780">
    <property type="match status" value="1"/>
</dbReference>
<dbReference type="EMBL" id="JAODUP010000193">
    <property type="protein sequence ID" value="KAK2157349.1"/>
    <property type="molecule type" value="Genomic_DNA"/>
</dbReference>
<accession>A0AAD9JQI7</accession>
<reference evidence="10" key="1">
    <citation type="journal article" date="2023" name="Mol. Biol. Evol.">
        <title>Third-Generation Sequencing Reveals the Adaptive Role of the Epigenome in Three Deep-Sea Polychaetes.</title>
        <authorList>
            <person name="Perez M."/>
            <person name="Aroh O."/>
            <person name="Sun Y."/>
            <person name="Lan Y."/>
            <person name="Juniper S.K."/>
            <person name="Young C.R."/>
            <person name="Angers B."/>
            <person name="Qian P.Y."/>
        </authorList>
    </citation>
    <scope>NUCLEOTIDE SEQUENCE</scope>
    <source>
        <strain evidence="10">P08H-3</strain>
    </source>
</reference>
<keyword evidence="6" id="KW-0456">Lyase</keyword>
<feature type="compositionally biased region" description="Basic and acidic residues" evidence="7">
    <location>
        <begin position="583"/>
        <end position="592"/>
    </location>
</feature>
<comment type="subcellular location">
    <subcellularLocation>
        <location evidence="1">Membrane</location>
    </subcellularLocation>
</comment>
<evidence type="ECO:0000256" key="5">
    <source>
        <dbReference type="ARBA" id="ARBA00023136"/>
    </source>
</evidence>
<gene>
    <name evidence="10" type="ORF">LSH36_193g09010</name>
</gene>
<evidence type="ECO:0000256" key="8">
    <source>
        <dbReference type="SAM" id="Phobius"/>
    </source>
</evidence>
<dbReference type="PROSITE" id="PS50125">
    <property type="entry name" value="GUANYLATE_CYCLASE_2"/>
    <property type="match status" value="1"/>
</dbReference>
<protein>
    <recommendedName>
        <fullName evidence="9">Guanylate cyclase domain-containing protein</fullName>
    </recommendedName>
</protein>
<evidence type="ECO:0000313" key="10">
    <source>
        <dbReference type="EMBL" id="KAK2157349.1"/>
    </source>
</evidence>
<evidence type="ECO:0000256" key="1">
    <source>
        <dbReference type="ARBA" id="ARBA00004370"/>
    </source>
</evidence>
<dbReference type="GO" id="GO:0035556">
    <property type="term" value="P:intracellular signal transduction"/>
    <property type="evidence" value="ECO:0007669"/>
    <property type="project" value="InterPro"/>
</dbReference>
<evidence type="ECO:0000256" key="4">
    <source>
        <dbReference type="ARBA" id="ARBA00022989"/>
    </source>
</evidence>
<dbReference type="Pfam" id="PF00211">
    <property type="entry name" value="Guanylate_cyc"/>
    <property type="match status" value="1"/>
</dbReference>
<organism evidence="10 11">
    <name type="scientific">Paralvinella palmiformis</name>
    <dbReference type="NCBI Taxonomy" id="53620"/>
    <lineage>
        <taxon>Eukaryota</taxon>
        <taxon>Metazoa</taxon>
        <taxon>Spiralia</taxon>
        <taxon>Lophotrochozoa</taxon>
        <taxon>Annelida</taxon>
        <taxon>Polychaeta</taxon>
        <taxon>Sedentaria</taxon>
        <taxon>Canalipalpata</taxon>
        <taxon>Terebellida</taxon>
        <taxon>Terebelliformia</taxon>
        <taxon>Alvinellidae</taxon>
        <taxon>Paralvinella</taxon>
    </lineage>
</organism>
<dbReference type="SMART" id="SM00044">
    <property type="entry name" value="CYCc"/>
    <property type="match status" value="1"/>
</dbReference>
<dbReference type="InterPro" id="IPR029787">
    <property type="entry name" value="Nucleotide_cyclase"/>
</dbReference>
<keyword evidence="4 8" id="KW-1133">Transmembrane helix</keyword>
<evidence type="ECO:0000256" key="6">
    <source>
        <dbReference type="ARBA" id="ARBA00023239"/>
    </source>
</evidence>
<dbReference type="GO" id="GO:0004016">
    <property type="term" value="F:adenylate cyclase activity"/>
    <property type="evidence" value="ECO:0007669"/>
    <property type="project" value="TreeGrafter"/>
</dbReference>
<dbReference type="GO" id="GO:0005886">
    <property type="term" value="C:plasma membrane"/>
    <property type="evidence" value="ECO:0007669"/>
    <property type="project" value="TreeGrafter"/>
</dbReference>
<evidence type="ECO:0000256" key="3">
    <source>
        <dbReference type="ARBA" id="ARBA00022741"/>
    </source>
</evidence>
<evidence type="ECO:0000256" key="7">
    <source>
        <dbReference type="SAM" id="MobiDB-lite"/>
    </source>
</evidence>
<dbReference type="CDD" id="cd07302">
    <property type="entry name" value="CHD"/>
    <property type="match status" value="1"/>
</dbReference>
<name>A0AAD9JQI7_9ANNE</name>
<dbReference type="GO" id="GO:0004383">
    <property type="term" value="F:guanylate cyclase activity"/>
    <property type="evidence" value="ECO:0007669"/>
    <property type="project" value="TreeGrafter"/>
</dbReference>
<feature type="domain" description="Guanylate cyclase" evidence="9">
    <location>
        <begin position="392"/>
        <end position="521"/>
    </location>
</feature>
<evidence type="ECO:0000256" key="2">
    <source>
        <dbReference type="ARBA" id="ARBA00022692"/>
    </source>
</evidence>
<keyword evidence="2 8" id="KW-0812">Transmembrane</keyword>
<sequence length="728" mass="80543">MGFPFTQWQQRKLLIKVVAAFTLPTVILLAVTSFYIIESSLAINMAIQDMNAVQNAGYLDRMAYAMQEERDNAMVFMSAASPQTTSYLFDQYKYTDYVIVSTPWPNRLDVNSRPEYTTKMAFQIYISNHRNARKQPSNTMFMEMDFYTEVIKTLILWLNGALVESKTSERWKQMVAYENVIACQEIASIERSLGVYYFTNGGFDDKEQLKLFTTQINIFDSKYSTARQYSDIVPAFSKSDVIVDGQDLGVTIQRYRNEIIHGQMNVSSLPTAYDWLDKTSLYLDYLRDIQNRVKEDVILGLKMLVNNEMEPIFGGICILIIISIVYPLMVRNINRAIKEINDYTEMMLNQCNALDEEKKRSDSLLCKMLPPSIADDMKNGGRSKLESFSHITVFFSSIVNFNDLVERLTPKQLITFLNNVFKQIDTCIDKYDAYKVETIGDICVVTSGLPKRNKNNATEIANLALDIINTVFQAEIEDGFIVTFRFRMGISSGAAMGGIVGTQTLQYCVFGDTMNIASRMSSHGLPNTIHMSSNTRQLLKRTGRYVIESRGLIDIKGKGQMATYLLVGRNDCLGHLEISVPGRDGDTPRHEIPCFSGAGRAHDKDNKTSNGSEVSDIGFLRLETRNVVSVVGDAVDGGARGALDGAADGAGGGTGGGSAGGGSAGGSAGGGGGGASFVDGNGRGGATIGGDSDASNDEYDIEEIERYYKKKANEIEMKITSLEMLQQT</sequence>
<comment type="caution">
    <text evidence="10">The sequence shown here is derived from an EMBL/GenBank/DDBJ whole genome shotgun (WGS) entry which is preliminary data.</text>
</comment>
<dbReference type="SUPFAM" id="SSF55073">
    <property type="entry name" value="Nucleotide cyclase"/>
    <property type="match status" value="1"/>
</dbReference>
<dbReference type="GO" id="GO:0000166">
    <property type="term" value="F:nucleotide binding"/>
    <property type="evidence" value="ECO:0007669"/>
    <property type="project" value="UniProtKB-KW"/>
</dbReference>
<dbReference type="Gene3D" id="3.30.70.1230">
    <property type="entry name" value="Nucleotide cyclase"/>
    <property type="match status" value="1"/>
</dbReference>
<dbReference type="GO" id="GO:0007168">
    <property type="term" value="P:receptor guanylyl cyclase signaling pathway"/>
    <property type="evidence" value="ECO:0007669"/>
    <property type="project" value="TreeGrafter"/>
</dbReference>
<feature type="transmembrane region" description="Helical" evidence="8">
    <location>
        <begin position="312"/>
        <end position="330"/>
    </location>
</feature>
<dbReference type="InterPro" id="IPR001054">
    <property type="entry name" value="A/G_cyclase"/>
</dbReference>
<dbReference type="Proteomes" id="UP001208570">
    <property type="component" value="Unassembled WGS sequence"/>
</dbReference>
<feature type="region of interest" description="Disordered" evidence="7">
    <location>
        <begin position="581"/>
        <end position="613"/>
    </location>
</feature>
<evidence type="ECO:0000259" key="9">
    <source>
        <dbReference type="PROSITE" id="PS50125"/>
    </source>
</evidence>
<proteinExistence type="predicted"/>
<dbReference type="InterPro" id="IPR013587">
    <property type="entry name" value="Nitrate/nitrite_sensing"/>
</dbReference>
<dbReference type="FunFam" id="3.30.70.1230:FF:000030">
    <property type="entry name" value="Si:ch211-215j19.12"/>
    <property type="match status" value="1"/>
</dbReference>
<dbReference type="InterPro" id="IPR050401">
    <property type="entry name" value="Cyclic_nucleotide_synthase"/>
</dbReference>
<evidence type="ECO:0000313" key="11">
    <source>
        <dbReference type="Proteomes" id="UP001208570"/>
    </source>
</evidence>
<keyword evidence="11" id="KW-1185">Reference proteome</keyword>
<dbReference type="GO" id="GO:0001653">
    <property type="term" value="F:peptide receptor activity"/>
    <property type="evidence" value="ECO:0007669"/>
    <property type="project" value="TreeGrafter"/>
</dbReference>
<keyword evidence="3" id="KW-0547">Nucleotide-binding</keyword>
<dbReference type="PANTHER" id="PTHR11920:SF335">
    <property type="entry name" value="GUANYLATE CYCLASE"/>
    <property type="match status" value="1"/>
</dbReference>
<dbReference type="PANTHER" id="PTHR11920">
    <property type="entry name" value="GUANYLYL CYCLASE"/>
    <property type="match status" value="1"/>
</dbReference>
<keyword evidence="5 8" id="KW-0472">Membrane</keyword>